<accession>A0ABP8C7K1</accession>
<gene>
    <name evidence="1" type="ORF">GCM10022254_41690</name>
</gene>
<proteinExistence type="predicted"/>
<dbReference type="RefSeq" id="WP_344899101.1">
    <property type="nucleotide sequence ID" value="NZ_BAABAS010000012.1"/>
</dbReference>
<protein>
    <submittedName>
        <fullName evidence="1">Uncharacterized protein</fullName>
    </submittedName>
</protein>
<name>A0ABP8C7K1_9ACTN</name>
<reference evidence="2" key="1">
    <citation type="journal article" date="2019" name="Int. J. Syst. Evol. Microbiol.">
        <title>The Global Catalogue of Microorganisms (GCM) 10K type strain sequencing project: providing services to taxonomists for standard genome sequencing and annotation.</title>
        <authorList>
            <consortium name="The Broad Institute Genomics Platform"/>
            <consortium name="The Broad Institute Genome Sequencing Center for Infectious Disease"/>
            <person name="Wu L."/>
            <person name="Ma J."/>
        </authorList>
    </citation>
    <scope>NUCLEOTIDE SEQUENCE [LARGE SCALE GENOMIC DNA]</scope>
    <source>
        <strain evidence="2">JCM 17440</strain>
    </source>
</reference>
<dbReference type="Proteomes" id="UP001501710">
    <property type="component" value="Unassembled WGS sequence"/>
</dbReference>
<evidence type="ECO:0000313" key="2">
    <source>
        <dbReference type="Proteomes" id="UP001501710"/>
    </source>
</evidence>
<comment type="caution">
    <text evidence="1">The sequence shown here is derived from an EMBL/GenBank/DDBJ whole genome shotgun (WGS) entry which is preliminary data.</text>
</comment>
<sequence length="140" mass="15375">MRGVCGLVSADQVAEEKKGHRSIDVASRDHPDLLGTSATVVTEKYLSAHKDIVKVWQRAETKAAQVAKANWQAYTAYVAKTGGYAPDITIKTTLKEQLPDEPFPAEGLKLLEGTKTFLVHQKLVKKDYTINSWLAPGARP</sequence>
<dbReference type="Gene3D" id="3.40.190.10">
    <property type="entry name" value="Periplasmic binding protein-like II"/>
    <property type="match status" value="1"/>
</dbReference>
<keyword evidence="2" id="KW-1185">Reference proteome</keyword>
<dbReference type="EMBL" id="BAABAS010000012">
    <property type="protein sequence ID" value="GAA4235130.1"/>
    <property type="molecule type" value="Genomic_DNA"/>
</dbReference>
<organism evidence="1 2">
    <name type="scientific">Actinomadura meridiana</name>
    <dbReference type="NCBI Taxonomy" id="559626"/>
    <lineage>
        <taxon>Bacteria</taxon>
        <taxon>Bacillati</taxon>
        <taxon>Actinomycetota</taxon>
        <taxon>Actinomycetes</taxon>
        <taxon>Streptosporangiales</taxon>
        <taxon>Thermomonosporaceae</taxon>
        <taxon>Actinomadura</taxon>
    </lineage>
</organism>
<evidence type="ECO:0000313" key="1">
    <source>
        <dbReference type="EMBL" id="GAA4235130.1"/>
    </source>
</evidence>